<accession>A0A4Q9KC88</accession>
<name>A0A4Q9KC88_9ACTN</name>
<proteinExistence type="predicted"/>
<keyword evidence="2" id="KW-1185">Reference proteome</keyword>
<gene>
    <name evidence="1" type="ORF">ET989_10690</name>
</gene>
<dbReference type="Gene3D" id="3.40.190.10">
    <property type="entry name" value="Periplasmic binding protein-like II"/>
    <property type="match status" value="1"/>
</dbReference>
<organism evidence="1 2">
    <name type="scientific">Propioniciclava sinopodophylli</name>
    <dbReference type="NCBI Taxonomy" id="1837344"/>
    <lineage>
        <taxon>Bacteria</taxon>
        <taxon>Bacillati</taxon>
        <taxon>Actinomycetota</taxon>
        <taxon>Actinomycetes</taxon>
        <taxon>Propionibacteriales</taxon>
        <taxon>Propionibacteriaceae</taxon>
        <taxon>Propioniciclava</taxon>
    </lineage>
</organism>
<dbReference type="RefSeq" id="WP_131168767.1">
    <property type="nucleotide sequence ID" value="NZ_SDMQ01000010.1"/>
</dbReference>
<dbReference type="AlphaFoldDB" id="A0A4Q9KC88"/>
<evidence type="ECO:0008006" key="3">
    <source>
        <dbReference type="Google" id="ProtNLM"/>
    </source>
</evidence>
<sequence>MALAVAGAVVLGGCAAIPADPDGTLDRVRTQGVLRAGASPGADRIEVAGADVSGPEAAVVQDFAASLGAHVAWSVGGEEELVAAMERGELDLIAGGLTDASPWSDRVALTRPYITSASPDGERKHVLAVPMGENALLFALESWLDGRAP</sequence>
<dbReference type="SUPFAM" id="SSF53850">
    <property type="entry name" value="Periplasmic binding protein-like II"/>
    <property type="match status" value="1"/>
</dbReference>
<comment type="caution">
    <text evidence="1">The sequence shown here is derived from an EMBL/GenBank/DDBJ whole genome shotgun (WGS) entry which is preliminary data.</text>
</comment>
<protein>
    <recommendedName>
        <fullName evidence="3">Transporter substrate-binding domain-containing protein</fullName>
    </recommendedName>
</protein>
<evidence type="ECO:0000313" key="1">
    <source>
        <dbReference type="EMBL" id="TBT83775.1"/>
    </source>
</evidence>
<evidence type="ECO:0000313" key="2">
    <source>
        <dbReference type="Proteomes" id="UP000292373"/>
    </source>
</evidence>
<dbReference type="OrthoDB" id="6150901at2"/>
<reference evidence="1 2" key="1">
    <citation type="submission" date="2019-01" db="EMBL/GenBank/DDBJ databases">
        <title>Lactibacter flavus gen. nov., sp. nov., a novel bacterium of the family Propionibacteriaceae isolated from raw milk and dairy products.</title>
        <authorList>
            <person name="Huptas C."/>
            <person name="Wenning M."/>
            <person name="Breitenwieser F."/>
            <person name="Doll E."/>
            <person name="Von Neubeck M."/>
            <person name="Busse H.-J."/>
            <person name="Scherer S."/>
        </authorList>
    </citation>
    <scope>NUCLEOTIDE SEQUENCE [LARGE SCALE GENOMIC DNA]</scope>
    <source>
        <strain evidence="1 2">KCTC 33808</strain>
    </source>
</reference>
<dbReference type="Proteomes" id="UP000292373">
    <property type="component" value="Unassembled WGS sequence"/>
</dbReference>
<dbReference type="EMBL" id="SDMQ01000010">
    <property type="protein sequence ID" value="TBT83775.1"/>
    <property type="molecule type" value="Genomic_DNA"/>
</dbReference>